<dbReference type="SFLD" id="SFLDG01129">
    <property type="entry name" value="C1.5:_HAD__Beta-PGM__Phosphata"/>
    <property type="match status" value="1"/>
</dbReference>
<protein>
    <submittedName>
        <fullName evidence="5">HAD family hydrolase</fullName>
    </submittedName>
</protein>
<dbReference type="RefSeq" id="WP_061854227.1">
    <property type="nucleotide sequence ID" value="NZ_LUGM01000002.1"/>
</dbReference>
<dbReference type="PANTHER" id="PTHR46470:SF2">
    <property type="entry name" value="GLYCERALDEHYDE 3-PHOSPHATE PHOSPHATASE"/>
    <property type="match status" value="1"/>
</dbReference>
<dbReference type="Proteomes" id="UP000075418">
    <property type="component" value="Unassembled WGS sequence"/>
</dbReference>
<sequence length="219" mass="25493">MIKAILFDLDQTLLNRQASIEHFIEAQYERYIDYLSHISKTKFKSKFMDIDNNGYVWKDKVYAQLIDDFNIQGLTKDELLEDYITTFSDYCVPFPYLFNMLHDLTAKNYKLGIITNGKYPFQLHNIKALKLDTYIDTILISEQENIKKPNPLIFERTAKKLNLALHECLFVGDNFESDYQAAKNAGMHAILKTNHQAVPNCNTPFINDLDELIPLLKNV</sequence>
<evidence type="ECO:0000256" key="1">
    <source>
        <dbReference type="ARBA" id="ARBA00001946"/>
    </source>
</evidence>
<dbReference type="GO" id="GO:0016791">
    <property type="term" value="F:phosphatase activity"/>
    <property type="evidence" value="ECO:0007669"/>
    <property type="project" value="TreeGrafter"/>
</dbReference>
<evidence type="ECO:0000313" key="6">
    <source>
        <dbReference type="Proteomes" id="UP000075418"/>
    </source>
</evidence>
<reference evidence="5 6" key="1">
    <citation type="submission" date="2016-02" db="EMBL/GenBank/DDBJ databases">
        <title>Draft genome sequence of hydrocarbon degrading Staphylococcus saprophyticus Strain CNV2, isolated from crude-oil contaminated soil from Noonmati Oil Refinery, Guwahati, Assam, India.</title>
        <authorList>
            <person name="Mukherjee A."/>
            <person name="Chettri B."/>
            <person name="Langpoklakpam J."/>
            <person name="Singh A.K."/>
            <person name="Chattopadhyay D.J."/>
        </authorList>
    </citation>
    <scope>NUCLEOTIDE SEQUENCE [LARGE SCALE GENOMIC DNA]</scope>
    <source>
        <strain evidence="5 6">CNV2</strain>
    </source>
</reference>
<dbReference type="InterPro" id="IPR041492">
    <property type="entry name" value="HAD_2"/>
</dbReference>
<dbReference type="InterPro" id="IPR023214">
    <property type="entry name" value="HAD_sf"/>
</dbReference>
<dbReference type="GO" id="GO:0044281">
    <property type="term" value="P:small molecule metabolic process"/>
    <property type="evidence" value="ECO:0007669"/>
    <property type="project" value="UniProtKB-ARBA"/>
</dbReference>
<keyword evidence="2" id="KW-0479">Metal-binding</keyword>
<dbReference type="InterPro" id="IPR006439">
    <property type="entry name" value="HAD-SF_hydro_IA"/>
</dbReference>
<dbReference type="Gene3D" id="1.10.150.520">
    <property type="match status" value="1"/>
</dbReference>
<dbReference type="GO" id="GO:0046872">
    <property type="term" value="F:metal ion binding"/>
    <property type="evidence" value="ECO:0007669"/>
    <property type="project" value="UniProtKB-KW"/>
</dbReference>
<dbReference type="SFLD" id="SFLDS00003">
    <property type="entry name" value="Haloacid_Dehalogenase"/>
    <property type="match status" value="1"/>
</dbReference>
<dbReference type="InterPro" id="IPR036412">
    <property type="entry name" value="HAD-like_sf"/>
</dbReference>
<comment type="cofactor">
    <cofactor evidence="1">
        <name>Mg(2+)</name>
        <dbReference type="ChEBI" id="CHEBI:18420"/>
    </cofactor>
</comment>
<dbReference type="SUPFAM" id="SSF56784">
    <property type="entry name" value="HAD-like"/>
    <property type="match status" value="1"/>
</dbReference>
<name>A0A151A3V0_9STAP</name>
<dbReference type="PANTHER" id="PTHR46470">
    <property type="entry name" value="N-ACYLNEURAMINATE-9-PHOSPHATASE"/>
    <property type="match status" value="1"/>
</dbReference>
<gene>
    <name evidence="5" type="ORF">A0131_04200</name>
</gene>
<keyword evidence="3 5" id="KW-0378">Hydrolase</keyword>
<proteinExistence type="predicted"/>
<dbReference type="AlphaFoldDB" id="A0A151A3V0"/>
<dbReference type="Pfam" id="PF13419">
    <property type="entry name" value="HAD_2"/>
    <property type="match status" value="1"/>
</dbReference>
<evidence type="ECO:0000256" key="4">
    <source>
        <dbReference type="ARBA" id="ARBA00022842"/>
    </source>
</evidence>
<dbReference type="Gene3D" id="3.40.50.1000">
    <property type="entry name" value="HAD superfamily/HAD-like"/>
    <property type="match status" value="1"/>
</dbReference>
<comment type="caution">
    <text evidence="5">The sequence shown here is derived from an EMBL/GenBank/DDBJ whole genome shotgun (WGS) entry which is preliminary data.</text>
</comment>
<keyword evidence="4" id="KW-0460">Magnesium</keyword>
<dbReference type="InterPro" id="IPR051400">
    <property type="entry name" value="HAD-like_hydrolase"/>
</dbReference>
<dbReference type="NCBIfam" id="TIGR01509">
    <property type="entry name" value="HAD-SF-IA-v3"/>
    <property type="match status" value="1"/>
</dbReference>
<evidence type="ECO:0000256" key="2">
    <source>
        <dbReference type="ARBA" id="ARBA00022723"/>
    </source>
</evidence>
<organism evidence="5 6">
    <name type="scientific">Staphylococcus kloosii</name>
    <dbReference type="NCBI Taxonomy" id="29384"/>
    <lineage>
        <taxon>Bacteria</taxon>
        <taxon>Bacillati</taxon>
        <taxon>Bacillota</taxon>
        <taxon>Bacilli</taxon>
        <taxon>Bacillales</taxon>
        <taxon>Staphylococcaceae</taxon>
        <taxon>Staphylococcus</taxon>
    </lineage>
</organism>
<accession>A0A151A3V0</accession>
<evidence type="ECO:0000313" key="5">
    <source>
        <dbReference type="EMBL" id="KYH14003.1"/>
    </source>
</evidence>
<dbReference type="NCBIfam" id="TIGR01549">
    <property type="entry name" value="HAD-SF-IA-v1"/>
    <property type="match status" value="1"/>
</dbReference>
<evidence type="ECO:0000256" key="3">
    <source>
        <dbReference type="ARBA" id="ARBA00022801"/>
    </source>
</evidence>
<dbReference type="EMBL" id="LUGM01000002">
    <property type="protein sequence ID" value="KYH14003.1"/>
    <property type="molecule type" value="Genomic_DNA"/>
</dbReference>